<organism evidence="1 2">
    <name type="scientific">Geranomyces variabilis</name>
    <dbReference type="NCBI Taxonomy" id="109894"/>
    <lineage>
        <taxon>Eukaryota</taxon>
        <taxon>Fungi</taxon>
        <taxon>Fungi incertae sedis</taxon>
        <taxon>Chytridiomycota</taxon>
        <taxon>Chytridiomycota incertae sedis</taxon>
        <taxon>Chytridiomycetes</taxon>
        <taxon>Spizellomycetales</taxon>
        <taxon>Powellomycetaceae</taxon>
        <taxon>Geranomyces</taxon>
    </lineage>
</organism>
<comment type="caution">
    <text evidence="1">The sequence shown here is derived from an EMBL/GenBank/DDBJ whole genome shotgun (WGS) entry which is preliminary data.</text>
</comment>
<evidence type="ECO:0000313" key="2">
    <source>
        <dbReference type="Proteomes" id="UP001212152"/>
    </source>
</evidence>
<keyword evidence="2" id="KW-1185">Reference proteome</keyword>
<dbReference type="EMBL" id="JADGJQ010000004">
    <property type="protein sequence ID" value="KAJ3184248.1"/>
    <property type="molecule type" value="Genomic_DNA"/>
</dbReference>
<gene>
    <name evidence="1" type="ORF">HDU87_005095</name>
</gene>
<name>A0AAD5TQM1_9FUNG</name>
<evidence type="ECO:0000313" key="1">
    <source>
        <dbReference type="EMBL" id="KAJ3184248.1"/>
    </source>
</evidence>
<proteinExistence type="predicted"/>
<dbReference type="AlphaFoldDB" id="A0AAD5TQM1"/>
<sequence length="291" mass="33194">MRQPKRPSDVAFRQDGRKRHLKDERVQAAPDMPRLPKEIIEHILLFLPARQCFRAAVSLRYIRCRDIALAHMPELTIDSVSRKGQADLLRWCFATGPKMGLAMEHSEDAINFAGSPEVLDFWIAKGYEEHLDADAAFDHASTAPDGGGVPVLEWLKRRGVVRTAPTAMFDRVRKLEVLRWWEQNRGEGYEYSYTVKGMNGATSVPVLDWYKSQGPKYTKSAMRNAEDPAILDWWLRSGLKLKWPRNMLDGTRPAHAPGSCAARWWKENAALVVEKTELAEADEAYERNSDM</sequence>
<dbReference type="Proteomes" id="UP001212152">
    <property type="component" value="Unassembled WGS sequence"/>
</dbReference>
<reference evidence="1" key="1">
    <citation type="submission" date="2020-05" db="EMBL/GenBank/DDBJ databases">
        <title>Phylogenomic resolution of chytrid fungi.</title>
        <authorList>
            <person name="Stajich J.E."/>
            <person name="Amses K."/>
            <person name="Simmons R."/>
            <person name="Seto K."/>
            <person name="Myers J."/>
            <person name="Bonds A."/>
            <person name="Quandt C.A."/>
            <person name="Barry K."/>
            <person name="Liu P."/>
            <person name="Grigoriev I."/>
            <person name="Longcore J.E."/>
            <person name="James T.Y."/>
        </authorList>
    </citation>
    <scope>NUCLEOTIDE SEQUENCE</scope>
    <source>
        <strain evidence="1">JEL0379</strain>
    </source>
</reference>
<dbReference type="CDD" id="cd09917">
    <property type="entry name" value="F-box_SF"/>
    <property type="match status" value="1"/>
</dbReference>
<protein>
    <recommendedName>
        <fullName evidence="3">F-box domain-containing protein</fullName>
    </recommendedName>
</protein>
<accession>A0AAD5TQM1</accession>
<evidence type="ECO:0008006" key="3">
    <source>
        <dbReference type="Google" id="ProtNLM"/>
    </source>
</evidence>